<dbReference type="PANTHER" id="PTHR43194:SF5">
    <property type="entry name" value="PIMELOYL-[ACYL-CARRIER PROTEIN] METHYL ESTER ESTERASE"/>
    <property type="match status" value="1"/>
</dbReference>
<gene>
    <name evidence="3" type="ORF">BJ983_002999</name>
</gene>
<proteinExistence type="predicted"/>
<evidence type="ECO:0000256" key="1">
    <source>
        <dbReference type="SAM" id="Phobius"/>
    </source>
</evidence>
<dbReference type="EMBL" id="JACCBN010000001">
    <property type="protein sequence ID" value="NYD36897.1"/>
    <property type="molecule type" value="Genomic_DNA"/>
</dbReference>
<feature type="transmembrane region" description="Helical" evidence="1">
    <location>
        <begin position="7"/>
        <end position="28"/>
    </location>
</feature>
<dbReference type="InterPro" id="IPR029058">
    <property type="entry name" value="AB_hydrolase_fold"/>
</dbReference>
<dbReference type="Gene3D" id="3.40.50.1820">
    <property type="entry name" value="alpha/beta hydrolase"/>
    <property type="match status" value="1"/>
</dbReference>
<reference evidence="3 4" key="1">
    <citation type="submission" date="2020-07" db="EMBL/GenBank/DDBJ databases">
        <title>Sequencing the genomes of 1000 actinobacteria strains.</title>
        <authorList>
            <person name="Klenk H.-P."/>
        </authorList>
    </citation>
    <scope>NUCLEOTIDE SEQUENCE [LARGE SCALE GENOMIC DNA]</scope>
    <source>
        <strain evidence="3 4">DSM 45772</strain>
    </source>
</reference>
<organism evidence="3 4">
    <name type="scientific">Actinomycetospora corticicola</name>
    <dbReference type="NCBI Taxonomy" id="663602"/>
    <lineage>
        <taxon>Bacteria</taxon>
        <taxon>Bacillati</taxon>
        <taxon>Actinomycetota</taxon>
        <taxon>Actinomycetes</taxon>
        <taxon>Pseudonocardiales</taxon>
        <taxon>Pseudonocardiaceae</taxon>
        <taxon>Actinomycetospora</taxon>
    </lineage>
</organism>
<name>A0A7Y9DWM8_9PSEU</name>
<sequence>MRWLRRAGIVLAALVVVVLAGSALYLAWDDLAPVRVTVDDPGTTVDAVGVPTHVEHWPALRPSGRPPLVLVPGFAESTSVFSRLAPRLAADRDVYAYDVRGYGFTAHVPPYTLAADTDQLAGVIGALHLTRPVVLGHSLGAAIALSLALRDPTAVTGVIAANGDGTPYFGADRSSAGGGGGLRTVLTLPPVGPAVVTAIVRHRGPVRSLVESQCGPGCPVDDAAIDRWRAPFLTPGGVTSLLAIARQPLIGLTDDEERRIRVPVAIVYSELDTSFDADDAAAMAQRVRTPLVTGLPGARHLALLGEPERFTAAIAPLLERLG</sequence>
<dbReference type="RefSeq" id="WP_179794513.1">
    <property type="nucleotide sequence ID" value="NZ_BAABHP010000021.1"/>
</dbReference>
<dbReference type="AlphaFoldDB" id="A0A7Y9DWM8"/>
<dbReference type="PANTHER" id="PTHR43194">
    <property type="entry name" value="HYDROLASE ALPHA/BETA FOLD FAMILY"/>
    <property type="match status" value="1"/>
</dbReference>
<comment type="caution">
    <text evidence="3">The sequence shown here is derived from an EMBL/GenBank/DDBJ whole genome shotgun (WGS) entry which is preliminary data.</text>
</comment>
<keyword evidence="1" id="KW-0812">Transmembrane</keyword>
<evidence type="ECO:0000313" key="3">
    <source>
        <dbReference type="EMBL" id="NYD36897.1"/>
    </source>
</evidence>
<protein>
    <submittedName>
        <fullName evidence="3">Pimeloyl-ACP methyl ester carboxylesterase</fullName>
    </submittedName>
</protein>
<dbReference type="GO" id="GO:0003824">
    <property type="term" value="F:catalytic activity"/>
    <property type="evidence" value="ECO:0007669"/>
    <property type="project" value="UniProtKB-ARBA"/>
</dbReference>
<dbReference type="Pfam" id="PF12697">
    <property type="entry name" value="Abhydrolase_6"/>
    <property type="match status" value="1"/>
</dbReference>
<dbReference type="InterPro" id="IPR000073">
    <property type="entry name" value="AB_hydrolase_1"/>
</dbReference>
<feature type="domain" description="AB hydrolase-1" evidence="2">
    <location>
        <begin position="68"/>
        <end position="312"/>
    </location>
</feature>
<dbReference type="Proteomes" id="UP000535890">
    <property type="component" value="Unassembled WGS sequence"/>
</dbReference>
<keyword evidence="1" id="KW-1133">Transmembrane helix</keyword>
<dbReference type="InterPro" id="IPR050228">
    <property type="entry name" value="Carboxylesterase_BioH"/>
</dbReference>
<keyword evidence="4" id="KW-1185">Reference proteome</keyword>
<evidence type="ECO:0000259" key="2">
    <source>
        <dbReference type="Pfam" id="PF12697"/>
    </source>
</evidence>
<keyword evidence="1" id="KW-0472">Membrane</keyword>
<dbReference type="SUPFAM" id="SSF53474">
    <property type="entry name" value="alpha/beta-Hydrolases"/>
    <property type="match status" value="1"/>
</dbReference>
<accession>A0A7Y9DWM8</accession>
<evidence type="ECO:0000313" key="4">
    <source>
        <dbReference type="Proteomes" id="UP000535890"/>
    </source>
</evidence>